<dbReference type="EMBL" id="QVNQ01000011">
    <property type="protein sequence ID" value="RFS81811.1"/>
    <property type="molecule type" value="Genomic_DNA"/>
</dbReference>
<proteinExistence type="predicted"/>
<sequence length="126" mass="13897">MGPDTYRWRTAHQHRRDGRRLVDCREVVLLRREGRPGRVTVVFRDGPGLIVPDGGPYTHSGGVRRAGDDTTLNLHRPAVVRALLDIALAQGADFESSREIDGWTVLDAVREAVPEQPPPPGGESSR</sequence>
<name>A0A372G8W6_9ACTN</name>
<accession>A0A372G8W6</accession>
<evidence type="ECO:0000313" key="1">
    <source>
        <dbReference type="EMBL" id="RFS81811.1"/>
    </source>
</evidence>
<reference evidence="1 2" key="1">
    <citation type="submission" date="2018-08" db="EMBL/GenBank/DDBJ databases">
        <title>Actinomadura spongicola sp. nov., isolated from marine sponge Leucetta chagosensis.</title>
        <authorList>
            <person name="Li L."/>
            <person name="Lin H.W."/>
        </authorList>
    </citation>
    <scope>NUCLEOTIDE SEQUENCE [LARGE SCALE GENOMIC DNA]</scope>
    <source>
        <strain evidence="1 2">LHW52907</strain>
    </source>
</reference>
<evidence type="ECO:0000313" key="2">
    <source>
        <dbReference type="Proteomes" id="UP000262882"/>
    </source>
</evidence>
<protein>
    <submittedName>
        <fullName evidence="1">Uncharacterized protein</fullName>
    </submittedName>
</protein>
<comment type="caution">
    <text evidence="1">The sequence shown here is derived from an EMBL/GenBank/DDBJ whole genome shotgun (WGS) entry which is preliminary data.</text>
</comment>
<organism evidence="1 2">
    <name type="scientific">Actinomadura spongiicola</name>
    <dbReference type="NCBI Taxonomy" id="2303421"/>
    <lineage>
        <taxon>Bacteria</taxon>
        <taxon>Bacillati</taxon>
        <taxon>Actinomycetota</taxon>
        <taxon>Actinomycetes</taxon>
        <taxon>Streptosporangiales</taxon>
        <taxon>Thermomonosporaceae</taxon>
        <taxon>Actinomadura</taxon>
    </lineage>
</organism>
<dbReference type="Proteomes" id="UP000262882">
    <property type="component" value="Unassembled WGS sequence"/>
</dbReference>
<keyword evidence="2" id="KW-1185">Reference proteome</keyword>
<dbReference type="AlphaFoldDB" id="A0A372G8W6"/>
<gene>
    <name evidence="1" type="ORF">D0T12_29245</name>
</gene>